<proteinExistence type="predicted"/>
<dbReference type="PANTHER" id="PTHR43792:SF1">
    <property type="entry name" value="N-ACETYLTRANSFERASE DOMAIN-CONTAINING PROTEIN"/>
    <property type="match status" value="1"/>
</dbReference>
<dbReference type="InterPro" id="IPR051531">
    <property type="entry name" value="N-acetyltransferase"/>
</dbReference>
<dbReference type="Proteomes" id="UP001247754">
    <property type="component" value="Unassembled WGS sequence"/>
</dbReference>
<protein>
    <submittedName>
        <fullName evidence="2">GNAT family N-acetyltransferase</fullName>
    </submittedName>
</protein>
<reference evidence="2 3" key="1">
    <citation type="submission" date="2023-09" db="EMBL/GenBank/DDBJ databases">
        <title>Xinfangfangia sedmenti sp. nov., isolated the sedment.</title>
        <authorList>
            <person name="Xu L."/>
        </authorList>
    </citation>
    <scope>NUCLEOTIDE SEQUENCE [LARGE SCALE GENOMIC DNA]</scope>
    <source>
        <strain evidence="2 3">LG-4</strain>
    </source>
</reference>
<name>A0ABU1F7N2_9RHOB</name>
<comment type="caution">
    <text evidence="2">The sequence shown here is derived from an EMBL/GenBank/DDBJ whole genome shotgun (WGS) entry which is preliminary data.</text>
</comment>
<dbReference type="SUPFAM" id="SSF55729">
    <property type="entry name" value="Acyl-CoA N-acyltransferases (Nat)"/>
    <property type="match status" value="1"/>
</dbReference>
<accession>A0ABU1F7N2</accession>
<evidence type="ECO:0000313" key="2">
    <source>
        <dbReference type="EMBL" id="MDR5652878.1"/>
    </source>
</evidence>
<dbReference type="InterPro" id="IPR016181">
    <property type="entry name" value="Acyl_CoA_acyltransferase"/>
</dbReference>
<organism evidence="2 3">
    <name type="scientific">Ruixingdingia sedimenti</name>
    <dbReference type="NCBI Taxonomy" id="3073604"/>
    <lineage>
        <taxon>Bacteria</taxon>
        <taxon>Pseudomonadati</taxon>
        <taxon>Pseudomonadota</taxon>
        <taxon>Alphaproteobacteria</taxon>
        <taxon>Rhodobacterales</taxon>
        <taxon>Paracoccaceae</taxon>
        <taxon>Ruixingdingia</taxon>
    </lineage>
</organism>
<evidence type="ECO:0000313" key="3">
    <source>
        <dbReference type="Proteomes" id="UP001247754"/>
    </source>
</evidence>
<gene>
    <name evidence="2" type="ORF">RGD00_09695</name>
</gene>
<dbReference type="PANTHER" id="PTHR43792">
    <property type="entry name" value="GNAT FAMILY, PUTATIVE (AFU_ORTHOLOGUE AFUA_3G00765)-RELATED-RELATED"/>
    <property type="match status" value="1"/>
</dbReference>
<dbReference type="PROSITE" id="PS51186">
    <property type="entry name" value="GNAT"/>
    <property type="match status" value="1"/>
</dbReference>
<feature type="domain" description="N-acetyltransferase" evidence="1">
    <location>
        <begin position="16"/>
        <end position="172"/>
    </location>
</feature>
<dbReference type="Gene3D" id="3.40.630.30">
    <property type="match status" value="1"/>
</dbReference>
<dbReference type="InterPro" id="IPR000182">
    <property type="entry name" value="GNAT_dom"/>
</dbReference>
<dbReference type="Pfam" id="PF13302">
    <property type="entry name" value="Acetyltransf_3"/>
    <property type="match status" value="1"/>
</dbReference>
<sequence>MTGFDLHIPRLETERLILRAYRQTDFDAFADFFATERSHFIGGPLTREMAWRGLATHLGHWALRGYGFWAVEEKATGAYCGHVGLWFPDGWPEPEIGWVMMQGAEGRGIAREAALAARAHAYDVLGWTTAISLIAPGNTRSIALAERLGCVLEYEFDHVRLGRSLIFRHPAPGAPQ</sequence>
<dbReference type="EMBL" id="JAVKPH010000008">
    <property type="protein sequence ID" value="MDR5652878.1"/>
    <property type="molecule type" value="Genomic_DNA"/>
</dbReference>
<keyword evidence="3" id="KW-1185">Reference proteome</keyword>
<dbReference type="RefSeq" id="WP_310457123.1">
    <property type="nucleotide sequence ID" value="NZ_JAVKPH010000008.1"/>
</dbReference>
<evidence type="ECO:0000259" key="1">
    <source>
        <dbReference type="PROSITE" id="PS51186"/>
    </source>
</evidence>